<feature type="compositionally biased region" description="Low complexity" evidence="1">
    <location>
        <begin position="72"/>
        <end position="93"/>
    </location>
</feature>
<dbReference type="RefSeq" id="WP_343925143.1">
    <property type="nucleotide sequence ID" value="NZ_BAAAKW010000030.1"/>
</dbReference>
<proteinExistence type="predicted"/>
<dbReference type="Pfam" id="PF00226">
    <property type="entry name" value="DnaJ"/>
    <property type="match status" value="1"/>
</dbReference>
<dbReference type="EMBL" id="BAAAKW010000030">
    <property type="protein sequence ID" value="GAA1218982.1"/>
    <property type="molecule type" value="Genomic_DNA"/>
</dbReference>
<feature type="domain" description="NERD" evidence="3">
    <location>
        <begin position="150"/>
        <end position="257"/>
    </location>
</feature>
<feature type="region of interest" description="Disordered" evidence="1">
    <location>
        <begin position="70"/>
        <end position="106"/>
    </location>
</feature>
<dbReference type="SMART" id="SM00271">
    <property type="entry name" value="DnaJ"/>
    <property type="match status" value="1"/>
</dbReference>
<dbReference type="PROSITE" id="PS50076">
    <property type="entry name" value="DNAJ_2"/>
    <property type="match status" value="1"/>
</dbReference>
<dbReference type="PRINTS" id="PR00625">
    <property type="entry name" value="JDOMAIN"/>
</dbReference>
<dbReference type="PANTHER" id="PTHR44240:SF10">
    <property type="entry name" value="J DOMAIN-CONTAINING PROTEIN"/>
    <property type="match status" value="1"/>
</dbReference>
<reference evidence="4 5" key="1">
    <citation type="journal article" date="2019" name="Int. J. Syst. Evol. Microbiol.">
        <title>The Global Catalogue of Microorganisms (GCM) 10K type strain sequencing project: providing services to taxonomists for standard genome sequencing and annotation.</title>
        <authorList>
            <consortium name="The Broad Institute Genomics Platform"/>
            <consortium name="The Broad Institute Genome Sequencing Center for Infectious Disease"/>
            <person name="Wu L."/>
            <person name="Ma J."/>
        </authorList>
    </citation>
    <scope>NUCLEOTIDE SEQUENCE [LARGE SCALE GENOMIC DNA]</scope>
    <source>
        <strain evidence="4 5">JCM 12762</strain>
    </source>
</reference>
<dbReference type="InterPro" id="IPR036869">
    <property type="entry name" value="J_dom_sf"/>
</dbReference>
<evidence type="ECO:0000259" key="2">
    <source>
        <dbReference type="PROSITE" id="PS50076"/>
    </source>
</evidence>
<protein>
    <recommendedName>
        <fullName evidence="6">Molecular chaperone DnaJ</fullName>
    </recommendedName>
</protein>
<feature type="domain" description="J" evidence="2">
    <location>
        <begin position="9"/>
        <end position="70"/>
    </location>
</feature>
<keyword evidence="5" id="KW-1185">Reference proteome</keyword>
<evidence type="ECO:0000313" key="4">
    <source>
        <dbReference type="EMBL" id="GAA1218982.1"/>
    </source>
</evidence>
<comment type="caution">
    <text evidence="4">The sequence shown here is derived from an EMBL/GenBank/DDBJ whole genome shotgun (WGS) entry which is preliminary data.</text>
</comment>
<dbReference type="InterPro" id="IPR052276">
    <property type="entry name" value="Diphthamide-biosynth_chaperone"/>
</dbReference>
<evidence type="ECO:0000313" key="5">
    <source>
        <dbReference type="Proteomes" id="UP001500943"/>
    </source>
</evidence>
<name>A0ABN1VSF7_9MICO</name>
<evidence type="ECO:0000259" key="3">
    <source>
        <dbReference type="PROSITE" id="PS50965"/>
    </source>
</evidence>
<dbReference type="InterPro" id="IPR011528">
    <property type="entry name" value="NERD"/>
</dbReference>
<dbReference type="Proteomes" id="UP001500943">
    <property type="component" value="Unassembled WGS sequence"/>
</dbReference>
<gene>
    <name evidence="4" type="ORF">GCM10009655_18050</name>
</gene>
<dbReference type="CDD" id="cd06257">
    <property type="entry name" value="DnaJ"/>
    <property type="match status" value="1"/>
</dbReference>
<dbReference type="PANTHER" id="PTHR44240">
    <property type="entry name" value="DNAJ DOMAIN (PROKARYOTIC HEAT SHOCK PROTEIN)-RELATED"/>
    <property type="match status" value="1"/>
</dbReference>
<dbReference type="Pfam" id="PF08378">
    <property type="entry name" value="NERD"/>
    <property type="match status" value="1"/>
</dbReference>
<organism evidence="4 5">
    <name type="scientific">Rhodoglobus aureus</name>
    <dbReference type="NCBI Taxonomy" id="191497"/>
    <lineage>
        <taxon>Bacteria</taxon>
        <taxon>Bacillati</taxon>
        <taxon>Actinomycetota</taxon>
        <taxon>Actinomycetes</taxon>
        <taxon>Micrococcales</taxon>
        <taxon>Microbacteriaceae</taxon>
        <taxon>Rhodoglobus</taxon>
    </lineage>
</organism>
<sequence>MPDSPLSASAYEVLGVEASASDAELKKAFRRALRQTHPDTGGDPARFAAVQHAWDRVGTPEKRRGYDAGFVSRSSSTRSTSSPFAAGAGAGSARENSRPGARAYGHPGGWRRERFLDGMREWVGRGASLDDPYDPVLVRSAPREIRRTLADALAEEATARTVSTLGIGFTVWHDVATGSPDRKIDHVILGPTGLFAMLSEDFGGQVKVRRGELIGPTVQPEKPMHELSSRAKALSRQLRVAFTCFVIVVPDDALVQPQASLGSVRGQPAIVVRQSVLAHLLRTGPDAARSRHIGGNELFDVRTRLSNGITFVD</sequence>
<evidence type="ECO:0000256" key="1">
    <source>
        <dbReference type="SAM" id="MobiDB-lite"/>
    </source>
</evidence>
<dbReference type="SUPFAM" id="SSF46565">
    <property type="entry name" value="Chaperone J-domain"/>
    <property type="match status" value="1"/>
</dbReference>
<evidence type="ECO:0008006" key="6">
    <source>
        <dbReference type="Google" id="ProtNLM"/>
    </source>
</evidence>
<dbReference type="Gene3D" id="1.10.287.110">
    <property type="entry name" value="DnaJ domain"/>
    <property type="match status" value="1"/>
</dbReference>
<dbReference type="PROSITE" id="PS50965">
    <property type="entry name" value="NERD"/>
    <property type="match status" value="1"/>
</dbReference>
<dbReference type="InterPro" id="IPR001623">
    <property type="entry name" value="DnaJ_domain"/>
</dbReference>
<accession>A0ABN1VSF7</accession>